<organism evidence="2 3">
    <name type="scientific">Penicillium cf. viridicatum</name>
    <dbReference type="NCBI Taxonomy" id="2972119"/>
    <lineage>
        <taxon>Eukaryota</taxon>
        <taxon>Fungi</taxon>
        <taxon>Dikarya</taxon>
        <taxon>Ascomycota</taxon>
        <taxon>Pezizomycotina</taxon>
        <taxon>Eurotiomycetes</taxon>
        <taxon>Eurotiomycetidae</taxon>
        <taxon>Eurotiales</taxon>
        <taxon>Aspergillaceae</taxon>
        <taxon>Penicillium</taxon>
    </lineage>
</organism>
<reference evidence="2" key="1">
    <citation type="submission" date="2022-11" db="EMBL/GenBank/DDBJ databases">
        <authorList>
            <person name="Petersen C."/>
        </authorList>
    </citation>
    <scope>NUCLEOTIDE SEQUENCE</scope>
    <source>
        <strain evidence="2">IBT 20477</strain>
    </source>
</reference>
<protein>
    <recommendedName>
        <fullName evidence="1">Non-reducing end beta-L-arabinofuranosidase-like GH127 middle domain-containing protein</fullName>
    </recommendedName>
</protein>
<name>A0A9W9SZ12_9EURO</name>
<sequence length="671" mass="75163">MGSTHFHPQLVPFQYEEIAVGKIKARSWVKDQLHLAADGLAGHMFEFYRYVKDSSWLGGTEEYSELNEAAPYWYNGIVPLAYILDDERLKAQANQFLDYVLSHQAADGWLGPETSKETRGIWARCLLLLGMVAHATAEPDRRDEIIQTMLRFTRLVHTMVHDNYQGYLSHEGDRFDPLKFGLARAHELSTTLQWLYENVDEADQPVVWETMDRMWTGAEIGGRDWTQCFVPGVFPTAACLKPQPNFYHGVNVAQEIPDEPRHEASSADPRGRRYGLSVPWNSVGVHHKRRVSRGVESQRGTELCMAVELMFSLSWLHSLFGDSDYADITEHAAFNALPGGLSPDWWTHQYITQSNQPWIQRLDGRPFYDVSPYGNILGLEPDYPCCLVNHHQGLPKFVCGAFVRNGSNGLLHRFLIPTEVTVDLDGNQVSVTVDTHYPFDHTIDYQLTATRPFELSIRVPAWATELSRATLSNGTVVHLVPDPNGLFHVAVPSGSSQLRVVLDAAVRVVERPLSPAVSLHWGALLYALDIDYTETSTAPTHWKKNRDPLPTEPRFRNLRDRTLVPAEGTEWQVAIDPSQITIRWADHDRAPTSALPNPIYERGAPPMTLWVAATRIAWPVSNGTAGPVPTVVAPESEPFLARFVPFASAPLHMAELPAVSLPTLPVPGADS</sequence>
<keyword evidence="3" id="KW-1185">Reference proteome</keyword>
<evidence type="ECO:0000313" key="2">
    <source>
        <dbReference type="EMBL" id="KAJ5203359.1"/>
    </source>
</evidence>
<dbReference type="OrthoDB" id="5358475at2759"/>
<dbReference type="Proteomes" id="UP001150942">
    <property type="component" value="Unassembled WGS sequence"/>
</dbReference>
<dbReference type="EMBL" id="JAPQKQ010000003">
    <property type="protein sequence ID" value="KAJ5203359.1"/>
    <property type="molecule type" value="Genomic_DNA"/>
</dbReference>
<accession>A0A9W9SZ12</accession>
<evidence type="ECO:0000313" key="3">
    <source>
        <dbReference type="Proteomes" id="UP001150942"/>
    </source>
</evidence>
<proteinExistence type="predicted"/>
<reference evidence="2" key="2">
    <citation type="journal article" date="2023" name="IMA Fungus">
        <title>Comparative genomic study of the Penicillium genus elucidates a diverse pangenome and 15 lateral gene transfer events.</title>
        <authorList>
            <person name="Petersen C."/>
            <person name="Sorensen T."/>
            <person name="Nielsen M.R."/>
            <person name="Sondergaard T.E."/>
            <person name="Sorensen J.L."/>
            <person name="Fitzpatrick D.A."/>
            <person name="Frisvad J.C."/>
            <person name="Nielsen K.L."/>
        </authorList>
    </citation>
    <scope>NUCLEOTIDE SEQUENCE</scope>
    <source>
        <strain evidence="2">IBT 20477</strain>
    </source>
</reference>
<gene>
    <name evidence="2" type="ORF">N7449_005438</name>
</gene>
<dbReference type="InterPro" id="IPR049046">
    <property type="entry name" value="Beta-AFase-like_GH127_middle"/>
</dbReference>
<feature type="domain" description="Non-reducing end beta-L-arabinofuranosidase-like GH127 middle" evidence="1">
    <location>
        <begin position="418"/>
        <end position="478"/>
    </location>
</feature>
<dbReference type="Pfam" id="PF20736">
    <property type="entry name" value="Glyco_hydro127M"/>
    <property type="match status" value="1"/>
</dbReference>
<evidence type="ECO:0000259" key="1">
    <source>
        <dbReference type="Pfam" id="PF20736"/>
    </source>
</evidence>
<dbReference type="AlphaFoldDB" id="A0A9W9SZ12"/>
<comment type="caution">
    <text evidence="2">The sequence shown here is derived from an EMBL/GenBank/DDBJ whole genome shotgun (WGS) entry which is preliminary data.</text>
</comment>